<protein>
    <submittedName>
        <fullName evidence="1">Pentapeptide repeat-containing protein</fullName>
    </submittedName>
</protein>
<dbReference type="AlphaFoldDB" id="A0A1Y6BYU1"/>
<dbReference type="STRING" id="1513793.SAMN06296036_10833"/>
<evidence type="ECO:0000313" key="2">
    <source>
        <dbReference type="Proteomes" id="UP000192907"/>
    </source>
</evidence>
<dbReference type="InterPro" id="IPR051082">
    <property type="entry name" value="Pentapeptide-BTB/POZ_domain"/>
</dbReference>
<dbReference type="EMBL" id="FWZT01000008">
    <property type="protein sequence ID" value="SMF25010.1"/>
    <property type="molecule type" value="Genomic_DNA"/>
</dbReference>
<dbReference type="OrthoDB" id="7908941at2"/>
<dbReference type="Pfam" id="PF00805">
    <property type="entry name" value="Pentapeptide"/>
    <property type="match status" value="2"/>
</dbReference>
<dbReference type="Gene3D" id="2.160.20.80">
    <property type="entry name" value="E3 ubiquitin-protein ligase SopA"/>
    <property type="match status" value="1"/>
</dbReference>
<dbReference type="InterPro" id="IPR001646">
    <property type="entry name" value="5peptide_repeat"/>
</dbReference>
<dbReference type="Proteomes" id="UP000192907">
    <property type="component" value="Unassembled WGS sequence"/>
</dbReference>
<dbReference type="PANTHER" id="PTHR14136">
    <property type="entry name" value="BTB_POZ DOMAIN-CONTAINING PROTEIN KCTD9"/>
    <property type="match status" value="1"/>
</dbReference>
<dbReference type="RefSeq" id="WP_132319069.1">
    <property type="nucleotide sequence ID" value="NZ_FWZT01000008.1"/>
</dbReference>
<evidence type="ECO:0000313" key="1">
    <source>
        <dbReference type="EMBL" id="SMF25010.1"/>
    </source>
</evidence>
<name>A0A1Y6BYU1_9BACT</name>
<organism evidence="1 2">
    <name type="scientific">Pseudobacteriovorax antillogorgiicola</name>
    <dbReference type="NCBI Taxonomy" id="1513793"/>
    <lineage>
        <taxon>Bacteria</taxon>
        <taxon>Pseudomonadati</taxon>
        <taxon>Bdellovibrionota</taxon>
        <taxon>Oligoflexia</taxon>
        <taxon>Oligoflexales</taxon>
        <taxon>Pseudobacteriovoracaceae</taxon>
        <taxon>Pseudobacteriovorax</taxon>
    </lineage>
</organism>
<proteinExistence type="predicted"/>
<reference evidence="2" key="1">
    <citation type="submission" date="2017-04" db="EMBL/GenBank/DDBJ databases">
        <authorList>
            <person name="Varghese N."/>
            <person name="Submissions S."/>
        </authorList>
    </citation>
    <scope>NUCLEOTIDE SEQUENCE [LARGE SCALE GENOMIC DNA]</scope>
    <source>
        <strain evidence="2">RKEM611</strain>
    </source>
</reference>
<accession>A0A1Y6BYU1</accession>
<dbReference type="PANTHER" id="PTHR14136:SF17">
    <property type="entry name" value="BTB_POZ DOMAIN-CONTAINING PROTEIN KCTD9"/>
    <property type="match status" value="1"/>
</dbReference>
<dbReference type="SUPFAM" id="SSF141571">
    <property type="entry name" value="Pentapeptide repeat-like"/>
    <property type="match status" value="1"/>
</dbReference>
<keyword evidence="2" id="KW-1185">Reference proteome</keyword>
<gene>
    <name evidence="1" type="ORF">SAMN06296036_10833</name>
</gene>
<sequence length="226" mass="24412">MEGITTHADLPDNIDTSLYNMVASALKENPKTRALAEEQILAIAQLAVVEGKVNDELWLHDQIKAAEDASPHIPGSKILKIPVNQPASIENQADLDQLAEAHQLWMDSVLHPTKPNQGGRANLRGCDLRGLSLEGLDLRGANLQGANLSGCAARGVILTTADLRDADLSGAQLISAKLRRCKLDRANFSDANLEGADLRRVQVDKTIWKDVHLEGALLDDPSPIKS</sequence>